<gene>
    <name evidence="3" type="ORF">WJU16_24215</name>
</gene>
<evidence type="ECO:0000259" key="1">
    <source>
        <dbReference type="Pfam" id="PF06452"/>
    </source>
</evidence>
<dbReference type="InterPro" id="IPR045670">
    <property type="entry name" value="DUF5916"/>
</dbReference>
<dbReference type="SUPFAM" id="SSF49344">
    <property type="entry name" value="CBD9-like"/>
    <property type="match status" value="1"/>
</dbReference>
<dbReference type="Proteomes" id="UP001485459">
    <property type="component" value="Chromosome"/>
</dbReference>
<sequence>MRRLIPCLFGCIFTLQAAAQKKNEQYRLQMRKATSAIKIDGVADEPAWRDADSVSNFYMILPMDTSYANVRTDVKMTYDNDQIYLLVINYNGAPGPYMVESLRRDFAFLKNDNFLMFLDPFDDQTNGFAFGSNAAGAQWDGLMYDGGKVDLSWENKWTSLVKNYPDKWVFEASIPFKTIRYKKGITRWGINFGRNDLKTTEKSSWAPVPRQFPSASLAYTGVLDWDTIPPNAGPNISLIPYMLGGLNKDYISDNPTKWRRDAGLDAKIGITSSLNLDLTVNPDFSQVDVDKQVTNLDRFELFFPERRQFFLENGDQFTNFGYSTLRPFFSRRIGLGTPIHFGARLSGKLNRNWRLGVMNMQTGKQSATSLPAQNFTVAALQRRVFSRSNIGMLLINKESINYDPGKAEPGDPVYSRYNRNFGLEYNLASANNFWTGKALALKSFSPGLRSKDWAHAANLQYTSKVWSIGWQHEYVGKNYKAEVGYVPRTGYIKFAPTATRLFFPKTGALLSHGPQLTSTNFFTEKMERTDNELMLNYGLVWRARNTLNIWASTTYIQLLQPFDPLNLGKDSLQAFSKHSWNTVGADYVSKPQSLLTYALSARYGGYYAGGRRFTATGELGYRFQPYVSIAMSANYNQLNLPKPWGNNGFWLVGPRLDVTMTNTLYFTGFVQYNEQMKNMNLNTRLQWRYRPASDLFIVYTDNYLPEPFYVKNRALVLKLVYWLNL</sequence>
<dbReference type="InterPro" id="IPR010502">
    <property type="entry name" value="Carb-bd_dom_fam9"/>
</dbReference>
<evidence type="ECO:0000313" key="4">
    <source>
        <dbReference type="Proteomes" id="UP001485459"/>
    </source>
</evidence>
<feature type="domain" description="DUF5916" evidence="2">
    <location>
        <begin position="236"/>
        <end position="340"/>
    </location>
</feature>
<dbReference type="Pfam" id="PF19313">
    <property type="entry name" value="DUF5916"/>
    <property type="match status" value="1"/>
</dbReference>
<evidence type="ECO:0000259" key="2">
    <source>
        <dbReference type="Pfam" id="PF19313"/>
    </source>
</evidence>
<protein>
    <submittedName>
        <fullName evidence="3">DUF5916 domain-containing protein</fullName>
    </submittedName>
</protein>
<dbReference type="CDD" id="cd09618">
    <property type="entry name" value="CBM9_like_2"/>
    <property type="match status" value="1"/>
</dbReference>
<keyword evidence="4" id="KW-1185">Reference proteome</keyword>
<evidence type="ECO:0000313" key="3">
    <source>
        <dbReference type="EMBL" id="WZN41071.1"/>
    </source>
</evidence>
<name>A0ABZ2YMR8_9BACT</name>
<dbReference type="Pfam" id="PF06452">
    <property type="entry name" value="CBM9_1"/>
    <property type="match status" value="1"/>
</dbReference>
<proteinExistence type="predicted"/>
<accession>A0ABZ2YMR8</accession>
<reference evidence="4" key="1">
    <citation type="submission" date="2024-03" db="EMBL/GenBank/DDBJ databases">
        <title>Chitinophaga horti sp. nov., isolated from garden soil.</title>
        <authorList>
            <person name="Lee D.S."/>
            <person name="Han D.M."/>
            <person name="Baek J.H."/>
            <person name="Choi D.G."/>
            <person name="Jeon J.H."/>
            <person name="Jeon C.O."/>
        </authorList>
    </citation>
    <scope>NUCLEOTIDE SEQUENCE [LARGE SCALE GENOMIC DNA]</scope>
    <source>
        <strain evidence="4">GPA1</strain>
    </source>
</reference>
<dbReference type="Gene3D" id="2.60.40.1190">
    <property type="match status" value="1"/>
</dbReference>
<dbReference type="RefSeq" id="WP_341835931.1">
    <property type="nucleotide sequence ID" value="NZ_CP149822.1"/>
</dbReference>
<organism evidence="3 4">
    <name type="scientific">Chitinophaga pollutisoli</name>
    <dbReference type="NCBI Taxonomy" id="3133966"/>
    <lineage>
        <taxon>Bacteria</taxon>
        <taxon>Pseudomonadati</taxon>
        <taxon>Bacteroidota</taxon>
        <taxon>Chitinophagia</taxon>
        <taxon>Chitinophagales</taxon>
        <taxon>Chitinophagaceae</taxon>
        <taxon>Chitinophaga</taxon>
    </lineage>
</organism>
<dbReference type="EMBL" id="CP149822">
    <property type="protein sequence ID" value="WZN41071.1"/>
    <property type="molecule type" value="Genomic_DNA"/>
</dbReference>
<feature type="domain" description="Carbohydrate-binding" evidence="1">
    <location>
        <begin position="39"/>
        <end position="200"/>
    </location>
</feature>